<organism evidence="2 3">
    <name type="scientific">Panicum hallii var. hallii</name>
    <dbReference type="NCBI Taxonomy" id="1504633"/>
    <lineage>
        <taxon>Eukaryota</taxon>
        <taxon>Viridiplantae</taxon>
        <taxon>Streptophyta</taxon>
        <taxon>Embryophyta</taxon>
        <taxon>Tracheophyta</taxon>
        <taxon>Spermatophyta</taxon>
        <taxon>Magnoliopsida</taxon>
        <taxon>Liliopsida</taxon>
        <taxon>Poales</taxon>
        <taxon>Poaceae</taxon>
        <taxon>PACMAD clade</taxon>
        <taxon>Panicoideae</taxon>
        <taxon>Panicodae</taxon>
        <taxon>Paniceae</taxon>
        <taxon>Panicinae</taxon>
        <taxon>Panicum</taxon>
        <taxon>Panicum sect. Panicum</taxon>
    </lineage>
</organism>
<dbReference type="EMBL" id="CM009754">
    <property type="protein sequence ID" value="PUZ51478.1"/>
    <property type="molecule type" value="Genomic_DNA"/>
</dbReference>
<evidence type="ECO:0000313" key="2">
    <source>
        <dbReference type="EMBL" id="PUZ51478.1"/>
    </source>
</evidence>
<reference evidence="2 3" key="1">
    <citation type="submission" date="2018-04" db="EMBL/GenBank/DDBJ databases">
        <title>WGS assembly of Panicum hallii var. hallii HAL2.</title>
        <authorList>
            <person name="Lovell J."/>
            <person name="Jenkins J."/>
            <person name="Lowry D."/>
            <person name="Mamidi S."/>
            <person name="Sreedasyam A."/>
            <person name="Weng X."/>
            <person name="Barry K."/>
            <person name="Bonette J."/>
            <person name="Campitelli B."/>
            <person name="Daum C."/>
            <person name="Gordon S."/>
            <person name="Gould B."/>
            <person name="Lipzen A."/>
            <person name="MacQueen A."/>
            <person name="Palacio-Mejia J."/>
            <person name="Plott C."/>
            <person name="Shakirov E."/>
            <person name="Shu S."/>
            <person name="Yoshinaga Y."/>
            <person name="Zane M."/>
            <person name="Rokhsar D."/>
            <person name="Grimwood J."/>
            <person name="Schmutz J."/>
            <person name="Juenger T."/>
        </authorList>
    </citation>
    <scope>NUCLEOTIDE SEQUENCE [LARGE SCALE GENOMIC DNA]</scope>
    <source>
        <strain evidence="3">cv. HAL2</strain>
    </source>
</reference>
<proteinExistence type="predicted"/>
<feature type="region of interest" description="Disordered" evidence="1">
    <location>
        <begin position="31"/>
        <end position="147"/>
    </location>
</feature>
<feature type="compositionally biased region" description="Low complexity" evidence="1">
    <location>
        <begin position="128"/>
        <end position="138"/>
    </location>
</feature>
<feature type="compositionally biased region" description="Polar residues" evidence="1">
    <location>
        <begin position="7"/>
        <end position="20"/>
    </location>
</feature>
<evidence type="ECO:0000313" key="3">
    <source>
        <dbReference type="Proteomes" id="UP000244336"/>
    </source>
</evidence>
<feature type="compositionally biased region" description="Basic residues" evidence="1">
    <location>
        <begin position="102"/>
        <end position="118"/>
    </location>
</feature>
<dbReference type="Proteomes" id="UP000244336">
    <property type="component" value="Chromosome 6"/>
</dbReference>
<keyword evidence="3" id="KW-1185">Reference proteome</keyword>
<name>A0A2T7D7C7_9POAL</name>
<gene>
    <name evidence="2" type="ORF">GQ55_6G190600</name>
</gene>
<protein>
    <submittedName>
        <fullName evidence="2">Uncharacterized protein</fullName>
    </submittedName>
</protein>
<sequence>MWGAGRESQTALPRQNPSTRATFFPLSRLLSAYPLPPSPRSPFLRRRPEPSVPSSPHGSPLEEPGALKKPPAALKKPGRRPVEDRGRAAPRRPGAAVLGKPFLRRSHASALKKQRHRHQEAAPPPSGRPRAGGPSTSRDGGRFRRYG</sequence>
<accession>A0A2T7D7C7</accession>
<dbReference type="Gramene" id="PUZ51478">
    <property type="protein sequence ID" value="PUZ51478"/>
    <property type="gene ID" value="GQ55_6G190600"/>
</dbReference>
<dbReference type="AlphaFoldDB" id="A0A2T7D7C7"/>
<evidence type="ECO:0000256" key="1">
    <source>
        <dbReference type="SAM" id="MobiDB-lite"/>
    </source>
</evidence>
<feature type="region of interest" description="Disordered" evidence="1">
    <location>
        <begin position="1"/>
        <end position="20"/>
    </location>
</feature>